<dbReference type="AlphaFoldDB" id="A0A1M5D0X3"/>
<dbReference type="EMBL" id="FQUP01000002">
    <property type="protein sequence ID" value="SHF60452.1"/>
    <property type="molecule type" value="Genomic_DNA"/>
</dbReference>
<dbReference type="Proteomes" id="UP000184485">
    <property type="component" value="Unassembled WGS sequence"/>
</dbReference>
<evidence type="ECO:0000313" key="1">
    <source>
        <dbReference type="EMBL" id="SHF60452.1"/>
    </source>
</evidence>
<protein>
    <recommendedName>
        <fullName evidence="3">Helix-turn-helix domain-containing protein</fullName>
    </recommendedName>
</protein>
<proteinExistence type="predicted"/>
<accession>A0A1M5D0X3</accession>
<evidence type="ECO:0000313" key="2">
    <source>
        <dbReference type="Proteomes" id="UP000184485"/>
    </source>
</evidence>
<organism evidence="1 2">
    <name type="scientific">Kaistia soli DSM 19436</name>
    <dbReference type="NCBI Taxonomy" id="1122133"/>
    <lineage>
        <taxon>Bacteria</taxon>
        <taxon>Pseudomonadati</taxon>
        <taxon>Pseudomonadota</taxon>
        <taxon>Alphaproteobacteria</taxon>
        <taxon>Hyphomicrobiales</taxon>
        <taxon>Kaistiaceae</taxon>
        <taxon>Kaistia</taxon>
    </lineage>
</organism>
<sequence>MTDRIPQVLIGHKEIARFLGVSPRQVAWLDEKNRLPTFRIGRRSCARPDSLQAWLIAEEEKARRQRR</sequence>
<gene>
    <name evidence="1" type="ORF">SAMN02745157_2522</name>
</gene>
<reference evidence="1 2" key="1">
    <citation type="submission" date="2016-11" db="EMBL/GenBank/DDBJ databases">
        <authorList>
            <person name="Jaros S."/>
            <person name="Januszkiewicz K."/>
            <person name="Wedrychowicz H."/>
        </authorList>
    </citation>
    <scope>NUCLEOTIDE SEQUENCE [LARGE SCALE GENOMIC DNA]</scope>
    <source>
        <strain evidence="1 2">DSM 19436</strain>
    </source>
</reference>
<keyword evidence="2" id="KW-1185">Reference proteome</keyword>
<dbReference type="STRING" id="1122133.SAMN02745157_2522"/>
<name>A0A1M5D0X3_9HYPH</name>
<evidence type="ECO:0008006" key="3">
    <source>
        <dbReference type="Google" id="ProtNLM"/>
    </source>
</evidence>